<dbReference type="Pfam" id="PF00176">
    <property type="entry name" value="SNF2-rel_dom"/>
    <property type="match status" value="1"/>
</dbReference>
<feature type="region of interest" description="Disordered" evidence="2">
    <location>
        <begin position="1"/>
        <end position="83"/>
    </location>
</feature>
<proteinExistence type="predicted"/>
<dbReference type="InterPro" id="IPR038718">
    <property type="entry name" value="SNF2-like_sf"/>
</dbReference>
<feature type="domain" description="Helicase ATP-binding" evidence="3">
    <location>
        <begin position="184"/>
        <end position="408"/>
    </location>
</feature>
<gene>
    <name evidence="5" type="ORF">AURANDRAFT_62160</name>
</gene>
<dbReference type="InterPro" id="IPR049730">
    <property type="entry name" value="SNF2/RAD54-like_C"/>
</dbReference>
<evidence type="ECO:0000313" key="5">
    <source>
        <dbReference type="EMBL" id="EGB10715.1"/>
    </source>
</evidence>
<dbReference type="EMBL" id="GL833123">
    <property type="protein sequence ID" value="EGB10715.1"/>
    <property type="molecule type" value="Genomic_DNA"/>
</dbReference>
<dbReference type="Gene3D" id="3.40.50.10810">
    <property type="entry name" value="Tandem AAA-ATPase domain"/>
    <property type="match status" value="2"/>
</dbReference>
<feature type="domain" description="Helicase C-terminal" evidence="4">
    <location>
        <begin position="510"/>
        <end position="666"/>
    </location>
</feature>
<evidence type="ECO:0000259" key="3">
    <source>
        <dbReference type="PROSITE" id="PS51192"/>
    </source>
</evidence>
<evidence type="ECO:0000313" key="6">
    <source>
        <dbReference type="Proteomes" id="UP000002729"/>
    </source>
</evidence>
<feature type="compositionally biased region" description="Basic residues" evidence="2">
    <location>
        <begin position="67"/>
        <end position="79"/>
    </location>
</feature>
<evidence type="ECO:0000256" key="2">
    <source>
        <dbReference type="SAM" id="MobiDB-lite"/>
    </source>
</evidence>
<keyword evidence="1" id="KW-0378">Hydrolase</keyword>
<dbReference type="eggNOG" id="KOG0390">
    <property type="taxonomic scope" value="Eukaryota"/>
</dbReference>
<dbReference type="GO" id="GO:0016787">
    <property type="term" value="F:hydrolase activity"/>
    <property type="evidence" value="ECO:0007669"/>
    <property type="project" value="UniProtKB-KW"/>
</dbReference>
<dbReference type="InParanoid" id="F0Y2K0"/>
<dbReference type="InterPro" id="IPR050496">
    <property type="entry name" value="SNF2_RAD54_helicase_repair"/>
</dbReference>
<dbReference type="InterPro" id="IPR001650">
    <property type="entry name" value="Helicase_C-like"/>
</dbReference>
<dbReference type="KEGG" id="aaf:AURANDRAFT_62160"/>
<sequence>MSGAPPKKKPFAFTSGPGGAPLPPPAAAAPVLPSAQRAGSQRARALLSNAQLLASRAPPPKEPKKPPPPRRAARARRPPHPSLLSREALGATKEAAAAAVARAAAAAPGGDAPRETEDEARAWRAAEAVAGPEPRRMPGFYGGDARREASDLARGRCAAEGPRLGDRLLETLRPHQVEGVSWVCARLWQNQGCVLADEMGLGKTATVLASLGVLMGVDGAAALETERSFRAVIACPAGVAHTWLAEAKKWLRPTERCAARAQAGGSPHCCFFADADAAELRAFKRRKRVARAVDARERKKYGDAARDDWDADPDDAVARFARAPLSSKPVLVISYESYRAKAAAVNAIKDVGLLVCDEAHRLKGGDDRVEAAAAIGDSPARKKLFVTATPVQNGVPELENLLRLAGALGPASGDAAADARALRSALSARTLRRGVEDAPALLGSLPRRRDALVFVDATPTQRALFAARATKAQGLRALTAAKHLCSSVKALDPALDDGGDTVGKWAFAERLLDSMRANDAREKVVLVSQFAATLDAGAALAARRGWGCARVDGATALDARRDAAAALNDPDGGVFLLLLALKAGGVGLTLTGASRLILFEPSWNPADDDQAAARVWRDGQTRPTFIYTLATAHSLEEHVLKRQAAKRNLAGRVRHAQREVALLDLAEMEARFDADRDARDDLATLLALGTSSPDAPCALFAPGGPPEYRGDAPLAAAAAAAVQVDHLPDRFAPA</sequence>
<protein>
    <recommendedName>
        <fullName evidence="7">Helicase ATP-binding domain-containing protein</fullName>
    </recommendedName>
</protein>
<keyword evidence="6" id="KW-1185">Reference proteome</keyword>
<dbReference type="Gene3D" id="3.40.50.300">
    <property type="entry name" value="P-loop containing nucleotide triphosphate hydrolases"/>
    <property type="match status" value="1"/>
</dbReference>
<dbReference type="SUPFAM" id="SSF52540">
    <property type="entry name" value="P-loop containing nucleoside triphosphate hydrolases"/>
    <property type="match status" value="2"/>
</dbReference>
<feature type="compositionally biased region" description="Low complexity" evidence="2">
    <location>
        <begin position="28"/>
        <end position="48"/>
    </location>
</feature>
<dbReference type="SMART" id="SM00487">
    <property type="entry name" value="DEXDc"/>
    <property type="match status" value="1"/>
</dbReference>
<organism evidence="6">
    <name type="scientific">Aureococcus anophagefferens</name>
    <name type="common">Harmful bloom alga</name>
    <dbReference type="NCBI Taxonomy" id="44056"/>
    <lineage>
        <taxon>Eukaryota</taxon>
        <taxon>Sar</taxon>
        <taxon>Stramenopiles</taxon>
        <taxon>Ochrophyta</taxon>
        <taxon>Pelagophyceae</taxon>
        <taxon>Pelagomonadales</taxon>
        <taxon>Pelagomonadaceae</taxon>
        <taxon>Aureococcus</taxon>
    </lineage>
</organism>
<dbReference type="PROSITE" id="PS51194">
    <property type="entry name" value="HELICASE_CTER"/>
    <property type="match status" value="1"/>
</dbReference>
<dbReference type="CDD" id="cd18793">
    <property type="entry name" value="SF2_C_SNF"/>
    <property type="match status" value="1"/>
</dbReference>
<dbReference type="PANTHER" id="PTHR45629">
    <property type="entry name" value="SNF2/RAD54 FAMILY MEMBER"/>
    <property type="match status" value="1"/>
</dbReference>
<dbReference type="Proteomes" id="UP000002729">
    <property type="component" value="Unassembled WGS sequence"/>
</dbReference>
<evidence type="ECO:0008006" key="7">
    <source>
        <dbReference type="Google" id="ProtNLM"/>
    </source>
</evidence>
<dbReference type="InterPro" id="IPR000330">
    <property type="entry name" value="SNF2_N"/>
</dbReference>
<dbReference type="GeneID" id="20223759"/>
<feature type="compositionally biased region" description="Basic residues" evidence="2">
    <location>
        <begin position="1"/>
        <end position="10"/>
    </location>
</feature>
<dbReference type="PROSITE" id="PS51192">
    <property type="entry name" value="HELICASE_ATP_BIND_1"/>
    <property type="match status" value="1"/>
</dbReference>
<dbReference type="InterPro" id="IPR027417">
    <property type="entry name" value="P-loop_NTPase"/>
</dbReference>
<dbReference type="Pfam" id="PF00271">
    <property type="entry name" value="Helicase_C"/>
    <property type="match status" value="1"/>
</dbReference>
<dbReference type="AlphaFoldDB" id="F0Y2K0"/>
<dbReference type="OrthoDB" id="448448at2759"/>
<accession>F0Y2K0</accession>
<dbReference type="PANTHER" id="PTHR45629:SF7">
    <property type="entry name" value="DNA EXCISION REPAIR PROTEIN ERCC-6-RELATED"/>
    <property type="match status" value="1"/>
</dbReference>
<dbReference type="InterPro" id="IPR014001">
    <property type="entry name" value="Helicase_ATP-bd"/>
</dbReference>
<evidence type="ECO:0000256" key="1">
    <source>
        <dbReference type="ARBA" id="ARBA00022801"/>
    </source>
</evidence>
<reference evidence="5 6" key="1">
    <citation type="journal article" date="2011" name="Proc. Natl. Acad. Sci. U.S.A.">
        <title>Niche of harmful alga Aureococcus anophagefferens revealed through ecogenomics.</title>
        <authorList>
            <person name="Gobler C.J."/>
            <person name="Berry D.L."/>
            <person name="Dyhrman S.T."/>
            <person name="Wilhelm S.W."/>
            <person name="Salamov A."/>
            <person name="Lobanov A.V."/>
            <person name="Zhang Y."/>
            <person name="Collier J.L."/>
            <person name="Wurch L.L."/>
            <person name="Kustka A.B."/>
            <person name="Dill B.D."/>
            <person name="Shah M."/>
            <person name="VerBerkmoes N.C."/>
            <person name="Kuo A."/>
            <person name="Terry A."/>
            <person name="Pangilinan J."/>
            <person name="Lindquist E.A."/>
            <person name="Lucas S."/>
            <person name="Paulsen I.T."/>
            <person name="Hattenrath-Lehmann T.K."/>
            <person name="Talmage S.C."/>
            <person name="Walker E.A."/>
            <person name="Koch F."/>
            <person name="Burson A.M."/>
            <person name="Marcoval M.A."/>
            <person name="Tang Y.Z."/>
            <person name="Lecleir G.R."/>
            <person name="Coyne K.J."/>
            <person name="Berg G.M."/>
            <person name="Bertrand E.M."/>
            <person name="Saito M.A."/>
            <person name="Gladyshev V.N."/>
            <person name="Grigoriev I.V."/>
        </authorList>
    </citation>
    <scope>NUCLEOTIDE SEQUENCE [LARGE SCALE GENOMIC DNA]</scope>
    <source>
        <strain evidence="6">CCMP 1984</strain>
    </source>
</reference>
<dbReference type="SMART" id="SM00490">
    <property type="entry name" value="HELICc"/>
    <property type="match status" value="1"/>
</dbReference>
<name>F0Y2K0_AURAN</name>
<dbReference type="RefSeq" id="XP_009034304.1">
    <property type="nucleotide sequence ID" value="XM_009036056.1"/>
</dbReference>
<evidence type="ECO:0000259" key="4">
    <source>
        <dbReference type="PROSITE" id="PS51194"/>
    </source>
</evidence>
<dbReference type="GO" id="GO:0005524">
    <property type="term" value="F:ATP binding"/>
    <property type="evidence" value="ECO:0007669"/>
    <property type="project" value="InterPro"/>
</dbReference>